<dbReference type="InterPro" id="IPR036388">
    <property type="entry name" value="WH-like_DNA-bd_sf"/>
</dbReference>
<name>A0ABP7FC60_9ACTN</name>
<dbReference type="NCBIfam" id="TIGR02937">
    <property type="entry name" value="sigma70-ECF"/>
    <property type="match status" value="1"/>
</dbReference>
<dbReference type="Gene3D" id="1.10.10.10">
    <property type="entry name" value="Winged helix-like DNA-binding domain superfamily/Winged helix DNA-binding domain"/>
    <property type="match status" value="1"/>
</dbReference>
<dbReference type="InterPro" id="IPR013325">
    <property type="entry name" value="RNA_pol_sigma_r2"/>
</dbReference>
<dbReference type="Gene3D" id="1.10.1740.10">
    <property type="match status" value="1"/>
</dbReference>
<dbReference type="Pfam" id="PF04542">
    <property type="entry name" value="Sigma70_r2"/>
    <property type="match status" value="1"/>
</dbReference>
<dbReference type="InterPro" id="IPR013249">
    <property type="entry name" value="RNA_pol_sigma70_r4_t2"/>
</dbReference>
<dbReference type="EMBL" id="BAABEP010000024">
    <property type="protein sequence ID" value="GAA3736013.1"/>
    <property type="molecule type" value="Genomic_DNA"/>
</dbReference>
<keyword evidence="2" id="KW-0805">Transcription regulation</keyword>
<dbReference type="InterPro" id="IPR014284">
    <property type="entry name" value="RNA_pol_sigma-70_dom"/>
</dbReference>
<keyword evidence="8" id="KW-1185">Reference proteome</keyword>
<protein>
    <submittedName>
        <fullName evidence="7">Sigma-70 family RNA polymerase sigma factor</fullName>
    </submittedName>
</protein>
<comment type="similarity">
    <text evidence="1">Belongs to the sigma-70 factor family. ECF subfamily.</text>
</comment>
<evidence type="ECO:0000256" key="1">
    <source>
        <dbReference type="ARBA" id="ARBA00010641"/>
    </source>
</evidence>
<evidence type="ECO:0000313" key="8">
    <source>
        <dbReference type="Proteomes" id="UP001499884"/>
    </source>
</evidence>
<dbReference type="CDD" id="cd06171">
    <property type="entry name" value="Sigma70_r4"/>
    <property type="match status" value="1"/>
</dbReference>
<keyword evidence="4" id="KW-0804">Transcription</keyword>
<accession>A0ABP7FC60</accession>
<organism evidence="7 8">
    <name type="scientific">Streptomyces tremellae</name>
    <dbReference type="NCBI Taxonomy" id="1124239"/>
    <lineage>
        <taxon>Bacteria</taxon>
        <taxon>Bacillati</taxon>
        <taxon>Actinomycetota</taxon>
        <taxon>Actinomycetes</taxon>
        <taxon>Kitasatosporales</taxon>
        <taxon>Streptomycetaceae</taxon>
        <taxon>Streptomyces</taxon>
    </lineage>
</organism>
<evidence type="ECO:0000259" key="6">
    <source>
        <dbReference type="Pfam" id="PF08281"/>
    </source>
</evidence>
<dbReference type="Pfam" id="PF08281">
    <property type="entry name" value="Sigma70_r4_2"/>
    <property type="match status" value="1"/>
</dbReference>
<dbReference type="InterPro" id="IPR013324">
    <property type="entry name" value="RNA_pol_sigma_r3/r4-like"/>
</dbReference>
<dbReference type="Proteomes" id="UP001499884">
    <property type="component" value="Unassembled WGS sequence"/>
</dbReference>
<dbReference type="PANTHER" id="PTHR43133:SF61">
    <property type="entry name" value="ECF RNA POLYMERASE SIGMA FACTOR SIGC"/>
    <property type="match status" value="1"/>
</dbReference>
<comment type="caution">
    <text evidence="7">The sequence shown here is derived from an EMBL/GenBank/DDBJ whole genome shotgun (WGS) entry which is preliminary data.</text>
</comment>
<evidence type="ECO:0000256" key="4">
    <source>
        <dbReference type="ARBA" id="ARBA00023163"/>
    </source>
</evidence>
<keyword evidence="3" id="KW-0731">Sigma factor</keyword>
<dbReference type="InterPro" id="IPR007627">
    <property type="entry name" value="RNA_pol_sigma70_r2"/>
</dbReference>
<dbReference type="SUPFAM" id="SSF88946">
    <property type="entry name" value="Sigma2 domain of RNA polymerase sigma factors"/>
    <property type="match status" value="1"/>
</dbReference>
<evidence type="ECO:0000256" key="3">
    <source>
        <dbReference type="ARBA" id="ARBA00023082"/>
    </source>
</evidence>
<feature type="domain" description="RNA polymerase sigma factor 70 region 4 type 2" evidence="6">
    <location>
        <begin position="116"/>
        <end position="167"/>
    </location>
</feature>
<evidence type="ECO:0000256" key="2">
    <source>
        <dbReference type="ARBA" id="ARBA00023015"/>
    </source>
</evidence>
<evidence type="ECO:0000259" key="5">
    <source>
        <dbReference type="Pfam" id="PF04542"/>
    </source>
</evidence>
<reference evidence="8" key="1">
    <citation type="journal article" date="2019" name="Int. J. Syst. Evol. Microbiol.">
        <title>The Global Catalogue of Microorganisms (GCM) 10K type strain sequencing project: providing services to taxonomists for standard genome sequencing and annotation.</title>
        <authorList>
            <consortium name="The Broad Institute Genomics Platform"/>
            <consortium name="The Broad Institute Genome Sequencing Center for Infectious Disease"/>
            <person name="Wu L."/>
            <person name="Ma J."/>
        </authorList>
    </citation>
    <scope>NUCLEOTIDE SEQUENCE [LARGE SCALE GENOMIC DNA]</scope>
    <source>
        <strain evidence="8">JCM 30846</strain>
    </source>
</reference>
<evidence type="ECO:0000313" key="7">
    <source>
        <dbReference type="EMBL" id="GAA3736013.1"/>
    </source>
</evidence>
<sequence>MTAWALAARDGDHDAVDHLVRAVHRDIRRYVAYLADDPQAADDLTQDTFLRALGSLSRFEGRSSVRTWMLTIARRVVADSIRRAAARPRLADREDWQLLAEQRQDGPLTQVEDLVVLRELLGALPAERRRAFLLTQVLGLPYDEAAAVCACPVGTVRSRVARARSCLAAMLDEPAPRAPGAEDRGGGPATR</sequence>
<dbReference type="SUPFAM" id="SSF88659">
    <property type="entry name" value="Sigma3 and sigma4 domains of RNA polymerase sigma factors"/>
    <property type="match status" value="1"/>
</dbReference>
<gene>
    <name evidence="7" type="ORF">GCM10023082_36360</name>
</gene>
<dbReference type="InterPro" id="IPR039425">
    <property type="entry name" value="RNA_pol_sigma-70-like"/>
</dbReference>
<feature type="domain" description="RNA polymerase sigma-70 region 2" evidence="5">
    <location>
        <begin position="19"/>
        <end position="85"/>
    </location>
</feature>
<dbReference type="PANTHER" id="PTHR43133">
    <property type="entry name" value="RNA POLYMERASE ECF-TYPE SIGMA FACTO"/>
    <property type="match status" value="1"/>
</dbReference>
<proteinExistence type="inferred from homology"/>